<dbReference type="SUPFAM" id="SSF117892">
    <property type="entry name" value="Band 7/SPFH domain"/>
    <property type="match status" value="1"/>
</dbReference>
<dbReference type="EMBL" id="JAROCE010000001">
    <property type="protein sequence ID" value="MFM2719521.1"/>
    <property type="molecule type" value="Genomic_DNA"/>
</dbReference>
<feature type="region of interest" description="Disordered" evidence="5">
    <location>
        <begin position="443"/>
        <end position="481"/>
    </location>
</feature>
<evidence type="ECO:0000256" key="2">
    <source>
        <dbReference type="ARBA" id="ARBA00007161"/>
    </source>
</evidence>
<sequence length="481" mass="50737">MEIAALGAIGLVVVIALVVVIVVVLIVAGLIRGWYRVAKADEALVIVGKRQKAADGNSSRITVITGGGAIVNPLTQRGEMISLRARQIKMEPTAQSSNGVTVNVSGVALVKIGSDPESVRRAAERFASQDKAIEQFTTEQLEGALRGVVATLTVEELMRDRQRLSDQIAEGIKGDLSSQGLILDSFQIQGVTDSNGYISALGATEVERVKREAEVARINAVREIRARQIATDEANLIEQTALDKNSAAAKAEVGRANAEAEQAEALTRAERRQAVLQQEAQNTQARLESEVARVADADLYQRQKEADAEAYAQIKAAQARAQIAEQEAAAVRVRAEADAQAVRLAGEARAEAIRAEAEALSHNQEALLAQRALEALVPMMAEFAKGYDRVGNVTVLGGEGASGHLAAESATGLRSSFEAVRAATGIDLTAIIQGRAVADAFADASRRPTEPASAALDRSAPVTPPTPAASATRPTAPEPQD</sequence>
<dbReference type="SMART" id="SM00244">
    <property type="entry name" value="PHB"/>
    <property type="match status" value="1"/>
</dbReference>
<keyword evidence="4" id="KW-0175">Coiled coil</keyword>
<evidence type="ECO:0000256" key="6">
    <source>
        <dbReference type="SAM" id="Phobius"/>
    </source>
</evidence>
<comment type="similarity">
    <text evidence="2">Belongs to the band 7/mec-2 family. Flotillin subfamily.</text>
</comment>
<keyword evidence="6" id="KW-1133">Transmembrane helix</keyword>
<dbReference type="Gene3D" id="3.30.479.30">
    <property type="entry name" value="Band 7 domain"/>
    <property type="match status" value="1"/>
</dbReference>
<comment type="subcellular location">
    <subcellularLocation>
        <location evidence="1">Membrane</location>
    </subcellularLocation>
</comment>
<keyword evidence="3 6" id="KW-0472">Membrane</keyword>
<organism evidence="8 9">
    <name type="scientific">Microbacterium mcarthurae</name>
    <dbReference type="NCBI Taxonomy" id="3035918"/>
    <lineage>
        <taxon>Bacteria</taxon>
        <taxon>Bacillati</taxon>
        <taxon>Actinomycetota</taxon>
        <taxon>Actinomycetes</taxon>
        <taxon>Micrococcales</taxon>
        <taxon>Microbacteriaceae</taxon>
        <taxon>Microbacterium</taxon>
    </lineage>
</organism>
<dbReference type="InterPro" id="IPR036013">
    <property type="entry name" value="Band_7/SPFH_dom_sf"/>
</dbReference>
<dbReference type="InterPro" id="IPR027705">
    <property type="entry name" value="Flotillin_fam"/>
</dbReference>
<dbReference type="PANTHER" id="PTHR13806:SF46">
    <property type="entry name" value="FLOTILLIN-1-RELATED"/>
    <property type="match status" value="1"/>
</dbReference>
<dbReference type="InterPro" id="IPR001107">
    <property type="entry name" value="Band_7"/>
</dbReference>
<dbReference type="RefSeq" id="WP_375095445.1">
    <property type="nucleotide sequence ID" value="NZ_JAROCE010000001.1"/>
</dbReference>
<evidence type="ECO:0000256" key="1">
    <source>
        <dbReference type="ARBA" id="ARBA00004370"/>
    </source>
</evidence>
<feature type="compositionally biased region" description="Low complexity" evidence="5">
    <location>
        <begin position="468"/>
        <end position="481"/>
    </location>
</feature>
<evidence type="ECO:0000313" key="9">
    <source>
        <dbReference type="Proteomes" id="UP001630303"/>
    </source>
</evidence>
<comment type="caution">
    <text evidence="8">The sequence shown here is derived from an EMBL/GenBank/DDBJ whole genome shotgun (WGS) entry which is preliminary data.</text>
</comment>
<gene>
    <name evidence="8" type="ORF">P5G46_03290</name>
</gene>
<feature type="coiled-coil region" evidence="4">
    <location>
        <begin position="246"/>
        <end position="370"/>
    </location>
</feature>
<dbReference type="CDD" id="cd03399">
    <property type="entry name" value="SPFH_flotillin"/>
    <property type="match status" value="1"/>
</dbReference>
<evidence type="ECO:0000259" key="7">
    <source>
        <dbReference type="SMART" id="SM00244"/>
    </source>
</evidence>
<reference evidence="8 9" key="1">
    <citation type="submission" date="2023-03" db="EMBL/GenBank/DDBJ databases">
        <title>MT1 and MT2 Draft Genomes of Novel Species.</title>
        <authorList>
            <person name="Venkateswaran K."/>
        </authorList>
    </citation>
    <scope>NUCLEOTIDE SEQUENCE [LARGE SCALE GENOMIC DNA]</scope>
    <source>
        <strain evidence="8 9">IF8SW-P5</strain>
    </source>
</reference>
<name>A0ABW9GEB6_9MICO</name>
<feature type="transmembrane region" description="Helical" evidence="6">
    <location>
        <begin position="6"/>
        <end position="31"/>
    </location>
</feature>
<dbReference type="Pfam" id="PF01145">
    <property type="entry name" value="Band_7"/>
    <property type="match status" value="1"/>
</dbReference>
<keyword evidence="6" id="KW-0812">Transmembrane</keyword>
<protein>
    <submittedName>
        <fullName evidence="8">SPFH domain-containing protein</fullName>
    </submittedName>
</protein>
<evidence type="ECO:0000256" key="5">
    <source>
        <dbReference type="SAM" id="MobiDB-lite"/>
    </source>
</evidence>
<dbReference type="Proteomes" id="UP001630303">
    <property type="component" value="Unassembled WGS sequence"/>
</dbReference>
<evidence type="ECO:0000313" key="8">
    <source>
        <dbReference type="EMBL" id="MFM2719521.1"/>
    </source>
</evidence>
<accession>A0ABW9GEB6</accession>
<dbReference type="PANTHER" id="PTHR13806">
    <property type="entry name" value="FLOTILLIN-RELATED"/>
    <property type="match status" value="1"/>
</dbReference>
<proteinExistence type="inferred from homology"/>
<evidence type="ECO:0000256" key="3">
    <source>
        <dbReference type="ARBA" id="ARBA00023136"/>
    </source>
</evidence>
<feature type="domain" description="Band 7" evidence="7">
    <location>
        <begin position="42"/>
        <end position="205"/>
    </location>
</feature>
<keyword evidence="9" id="KW-1185">Reference proteome</keyword>
<evidence type="ECO:0000256" key="4">
    <source>
        <dbReference type="SAM" id="Coils"/>
    </source>
</evidence>